<dbReference type="InterPro" id="IPR001802">
    <property type="entry name" value="MerP/CopZ"/>
</dbReference>
<comment type="subunit">
    <text evidence="3">Monomer.</text>
</comment>
<reference evidence="13 14" key="1">
    <citation type="submission" date="2019-11" db="EMBL/GenBank/DDBJ databases">
        <title>Type strains purchased from KCTC, JCM and DSMZ.</title>
        <authorList>
            <person name="Lu H."/>
        </authorList>
    </citation>
    <scope>NUCLEOTIDE SEQUENCE [LARGE SCALE GENOMIC DNA]</scope>
    <source>
        <strain evidence="13 14">JCM 31587</strain>
    </source>
</reference>
<dbReference type="CDD" id="cd00371">
    <property type="entry name" value="HMA"/>
    <property type="match status" value="1"/>
</dbReference>
<sequence length="94" mass="9652">MQKVIVAVALSVLCSVSWAASKVVTLSVPGMDCATCPITVKKALGKVPGVVAIEVEFEKREAVVTFDDTKTSVAALTQATEAAGYPSKPVGSAK</sequence>
<dbReference type="PROSITE" id="PS50846">
    <property type="entry name" value="HMA_2"/>
    <property type="match status" value="1"/>
</dbReference>
<evidence type="ECO:0000256" key="3">
    <source>
        <dbReference type="ARBA" id="ARBA00011245"/>
    </source>
</evidence>
<accession>A0A6L6QG26</accession>
<dbReference type="OrthoDB" id="7205933at2"/>
<evidence type="ECO:0000313" key="14">
    <source>
        <dbReference type="Proteomes" id="UP000472320"/>
    </source>
</evidence>
<dbReference type="PRINTS" id="PR00946">
    <property type="entry name" value="HGSCAVENGER"/>
</dbReference>
<dbReference type="InterPro" id="IPR006121">
    <property type="entry name" value="HMA_dom"/>
</dbReference>
<dbReference type="GO" id="GO:0042597">
    <property type="term" value="C:periplasmic space"/>
    <property type="evidence" value="ECO:0007669"/>
    <property type="project" value="UniProtKB-SubCell"/>
</dbReference>
<keyword evidence="6 11" id="KW-0732">Signal</keyword>
<organism evidence="13 14">
    <name type="scientific">Massilia eburnea</name>
    <dbReference type="NCBI Taxonomy" id="1776165"/>
    <lineage>
        <taxon>Bacteria</taxon>
        <taxon>Pseudomonadati</taxon>
        <taxon>Pseudomonadota</taxon>
        <taxon>Betaproteobacteria</taxon>
        <taxon>Burkholderiales</taxon>
        <taxon>Oxalobacteraceae</taxon>
        <taxon>Telluria group</taxon>
        <taxon>Massilia</taxon>
    </lineage>
</organism>
<dbReference type="Proteomes" id="UP000472320">
    <property type="component" value="Unassembled WGS sequence"/>
</dbReference>
<dbReference type="EMBL" id="WNKX01000005">
    <property type="protein sequence ID" value="MTW10603.1"/>
    <property type="molecule type" value="Genomic_DNA"/>
</dbReference>
<dbReference type="GO" id="GO:0045340">
    <property type="term" value="F:mercury ion binding"/>
    <property type="evidence" value="ECO:0007669"/>
    <property type="project" value="UniProtKB-UniRule"/>
</dbReference>
<evidence type="ECO:0000256" key="7">
    <source>
        <dbReference type="ARBA" id="ARBA00022764"/>
    </source>
</evidence>
<keyword evidence="5 10" id="KW-0479">Metal-binding</keyword>
<evidence type="ECO:0000256" key="8">
    <source>
        <dbReference type="ARBA" id="ARBA00022914"/>
    </source>
</evidence>
<keyword evidence="4 10" id="KW-0475">Mercuric resistance</keyword>
<dbReference type="AlphaFoldDB" id="A0A6L6QG26"/>
<comment type="similarity">
    <text evidence="2">Belongs to the MerP family.</text>
</comment>
<evidence type="ECO:0000256" key="2">
    <source>
        <dbReference type="ARBA" id="ARBA00005938"/>
    </source>
</evidence>
<dbReference type="RefSeq" id="WP_155453548.1">
    <property type="nucleotide sequence ID" value="NZ_WNKX01000005.1"/>
</dbReference>
<dbReference type="GO" id="GO:0015097">
    <property type="term" value="F:mercury ion transmembrane transporter activity"/>
    <property type="evidence" value="ECO:0007669"/>
    <property type="project" value="UniProtKB-UniRule"/>
</dbReference>
<evidence type="ECO:0000256" key="11">
    <source>
        <dbReference type="SAM" id="SignalP"/>
    </source>
</evidence>
<proteinExistence type="inferred from homology"/>
<gene>
    <name evidence="10 13" type="primary">merP</name>
    <name evidence="13" type="ORF">GM658_08290</name>
</gene>
<feature type="domain" description="HMA" evidence="12">
    <location>
        <begin position="22"/>
        <end position="88"/>
    </location>
</feature>
<evidence type="ECO:0000256" key="4">
    <source>
        <dbReference type="ARBA" id="ARBA00022466"/>
    </source>
</evidence>
<evidence type="ECO:0000256" key="6">
    <source>
        <dbReference type="ARBA" id="ARBA00022729"/>
    </source>
</evidence>
<dbReference type="InterPro" id="IPR036163">
    <property type="entry name" value="HMA_dom_sf"/>
</dbReference>
<dbReference type="NCBIfam" id="TIGR02052">
    <property type="entry name" value="MerP"/>
    <property type="match status" value="1"/>
</dbReference>
<evidence type="ECO:0000259" key="12">
    <source>
        <dbReference type="PROSITE" id="PS50846"/>
    </source>
</evidence>
<comment type="subcellular location">
    <subcellularLocation>
        <location evidence="1 10">Periplasm</location>
    </subcellularLocation>
</comment>
<protein>
    <recommendedName>
        <fullName evidence="10">Periplasmic mercury ion-binding protein</fullName>
    </recommendedName>
</protein>
<evidence type="ECO:0000313" key="13">
    <source>
        <dbReference type="EMBL" id="MTW10603.1"/>
    </source>
</evidence>
<evidence type="ECO:0000256" key="9">
    <source>
        <dbReference type="ARBA" id="ARBA00045344"/>
    </source>
</evidence>
<name>A0A6L6QG26_9BURK</name>
<dbReference type="PROSITE" id="PS01047">
    <property type="entry name" value="HMA_1"/>
    <property type="match status" value="1"/>
</dbReference>
<keyword evidence="8 10" id="KW-0476">Mercury</keyword>
<evidence type="ECO:0000256" key="1">
    <source>
        <dbReference type="ARBA" id="ARBA00004418"/>
    </source>
</evidence>
<dbReference type="FunFam" id="3.30.70.100:FF:000001">
    <property type="entry name" value="ATPase copper transporting beta"/>
    <property type="match status" value="1"/>
</dbReference>
<comment type="caution">
    <text evidence="13">The sequence shown here is derived from an EMBL/GenBank/DDBJ whole genome shotgun (WGS) entry which is preliminary data.</text>
</comment>
<feature type="chain" id="PRO_5026773723" description="Periplasmic mercury ion-binding protein" evidence="11">
    <location>
        <begin position="20"/>
        <end position="94"/>
    </location>
</feature>
<feature type="signal peptide" evidence="11">
    <location>
        <begin position="1"/>
        <end position="19"/>
    </location>
</feature>
<dbReference type="InterPro" id="IPR011795">
    <property type="entry name" value="MerP"/>
</dbReference>
<dbReference type="Gene3D" id="3.30.70.100">
    <property type="match status" value="1"/>
</dbReference>
<evidence type="ECO:0000256" key="10">
    <source>
        <dbReference type="RuleBase" id="RU361212"/>
    </source>
</evidence>
<dbReference type="InterPro" id="IPR017969">
    <property type="entry name" value="Heavy-metal-associated_CS"/>
</dbReference>
<evidence type="ECO:0000256" key="5">
    <source>
        <dbReference type="ARBA" id="ARBA00022723"/>
    </source>
</evidence>
<keyword evidence="14" id="KW-1185">Reference proteome</keyword>
<dbReference type="SUPFAM" id="SSF55008">
    <property type="entry name" value="HMA, heavy metal-associated domain"/>
    <property type="match status" value="1"/>
</dbReference>
<dbReference type="Pfam" id="PF00403">
    <property type="entry name" value="HMA"/>
    <property type="match status" value="1"/>
</dbReference>
<keyword evidence="7 10" id="KW-0574">Periplasm</keyword>
<comment type="function">
    <text evidence="9 10">Involved in mercury resistance. Acts as a mercury scavenger that specifically binds to a mercuric ion in the periplasm and probably passes it to the cytoplasmic mercuric reductase MerA via the mercuric transport protein MerT.</text>
</comment>